<dbReference type="PANTHER" id="PTHR43537:SF53">
    <property type="entry name" value="HTH-TYPE TRANSCRIPTIONAL REPRESSOR NANR"/>
    <property type="match status" value="1"/>
</dbReference>
<dbReference type="PANTHER" id="PTHR43537">
    <property type="entry name" value="TRANSCRIPTIONAL REGULATOR, GNTR FAMILY"/>
    <property type="match status" value="1"/>
</dbReference>
<dbReference type="EMBL" id="JAZIBG010000028">
    <property type="protein sequence ID" value="MEF7614891.1"/>
    <property type="molecule type" value="Genomic_DNA"/>
</dbReference>
<keyword evidence="3" id="KW-0804">Transcription</keyword>
<comment type="caution">
    <text evidence="6">The sequence shown here is derived from an EMBL/GenBank/DDBJ whole genome shotgun (WGS) entry which is preliminary data.</text>
</comment>
<sequence length="250" mass="27110">MARQAQGLRRAPPAETAARADTAAAAPSSTQRIYNAVYAAILEHRLPPGARLREEELAESFSVSRTVVRQALHRLAQDRVVELQHHRGAAVPQPGLSEAAHVFDARRVVECEIARRLAGQLDAQSLAGLTAVVEAEALAAAQGDRSATIRHSGAFHRELARLAGNPLFVRMLDELLPTTSLLLALHQRPGQPACVAHRHQELVEVLRHGTPAAAAAEMRRHLRELERSVVGAAAPRAEPLRDLFAAYRGD</sequence>
<keyword evidence="2" id="KW-0238">DNA-binding</keyword>
<feature type="domain" description="HTH gntR-type" evidence="5">
    <location>
        <begin position="27"/>
        <end position="94"/>
    </location>
</feature>
<dbReference type="SMART" id="SM00345">
    <property type="entry name" value="HTH_GNTR"/>
    <property type="match status" value="1"/>
</dbReference>
<dbReference type="InterPro" id="IPR000524">
    <property type="entry name" value="Tscrpt_reg_HTH_GntR"/>
</dbReference>
<feature type="region of interest" description="Disordered" evidence="4">
    <location>
        <begin position="1"/>
        <end position="25"/>
    </location>
</feature>
<dbReference type="PROSITE" id="PS50949">
    <property type="entry name" value="HTH_GNTR"/>
    <property type="match status" value="1"/>
</dbReference>
<evidence type="ECO:0000256" key="2">
    <source>
        <dbReference type="ARBA" id="ARBA00023125"/>
    </source>
</evidence>
<dbReference type="Pfam" id="PF00392">
    <property type="entry name" value="GntR"/>
    <property type="match status" value="1"/>
</dbReference>
<organism evidence="6 7">
    <name type="scientific">Aquincola agrisoli</name>
    <dbReference type="NCBI Taxonomy" id="3119538"/>
    <lineage>
        <taxon>Bacteria</taxon>
        <taxon>Pseudomonadati</taxon>
        <taxon>Pseudomonadota</taxon>
        <taxon>Betaproteobacteria</taxon>
        <taxon>Burkholderiales</taxon>
        <taxon>Sphaerotilaceae</taxon>
        <taxon>Aquincola</taxon>
    </lineage>
</organism>
<dbReference type="InterPro" id="IPR036390">
    <property type="entry name" value="WH_DNA-bd_sf"/>
</dbReference>
<dbReference type="SUPFAM" id="SSF48008">
    <property type="entry name" value="GntR ligand-binding domain-like"/>
    <property type="match status" value="1"/>
</dbReference>
<gene>
    <name evidence="6" type="ORF">V4F39_13290</name>
</gene>
<dbReference type="GO" id="GO:0003677">
    <property type="term" value="F:DNA binding"/>
    <property type="evidence" value="ECO:0007669"/>
    <property type="project" value="UniProtKB-KW"/>
</dbReference>
<dbReference type="Gene3D" id="1.10.10.10">
    <property type="entry name" value="Winged helix-like DNA-binding domain superfamily/Winged helix DNA-binding domain"/>
    <property type="match status" value="1"/>
</dbReference>
<accession>A0AAW9Q509</accession>
<dbReference type="CDD" id="cd07377">
    <property type="entry name" value="WHTH_GntR"/>
    <property type="match status" value="1"/>
</dbReference>
<evidence type="ECO:0000256" key="3">
    <source>
        <dbReference type="ARBA" id="ARBA00023163"/>
    </source>
</evidence>
<dbReference type="RefSeq" id="WP_332289974.1">
    <property type="nucleotide sequence ID" value="NZ_JAZIBG010000028.1"/>
</dbReference>
<dbReference type="InterPro" id="IPR008920">
    <property type="entry name" value="TF_FadR/GntR_C"/>
</dbReference>
<dbReference type="Pfam" id="PF07729">
    <property type="entry name" value="FCD"/>
    <property type="match status" value="1"/>
</dbReference>
<protein>
    <submittedName>
        <fullName evidence="6">GntR family transcriptional regulator</fullName>
    </submittedName>
</protein>
<evidence type="ECO:0000256" key="1">
    <source>
        <dbReference type="ARBA" id="ARBA00023015"/>
    </source>
</evidence>
<dbReference type="InterPro" id="IPR011711">
    <property type="entry name" value="GntR_C"/>
</dbReference>
<keyword evidence="1" id="KW-0805">Transcription regulation</keyword>
<dbReference type="Proteomes" id="UP001336250">
    <property type="component" value="Unassembled WGS sequence"/>
</dbReference>
<dbReference type="InterPro" id="IPR036388">
    <property type="entry name" value="WH-like_DNA-bd_sf"/>
</dbReference>
<evidence type="ECO:0000313" key="7">
    <source>
        <dbReference type="Proteomes" id="UP001336250"/>
    </source>
</evidence>
<dbReference type="SMART" id="SM00895">
    <property type="entry name" value="FCD"/>
    <property type="match status" value="1"/>
</dbReference>
<reference evidence="6 7" key="1">
    <citation type="submission" date="2024-02" db="EMBL/GenBank/DDBJ databases">
        <title>Genome sequence of Aquincola sp. MAHUQ-54.</title>
        <authorList>
            <person name="Huq M.A."/>
        </authorList>
    </citation>
    <scope>NUCLEOTIDE SEQUENCE [LARGE SCALE GENOMIC DNA]</scope>
    <source>
        <strain evidence="6 7">MAHUQ-54</strain>
    </source>
</reference>
<dbReference type="GO" id="GO:0003700">
    <property type="term" value="F:DNA-binding transcription factor activity"/>
    <property type="evidence" value="ECO:0007669"/>
    <property type="project" value="InterPro"/>
</dbReference>
<proteinExistence type="predicted"/>
<evidence type="ECO:0000313" key="6">
    <source>
        <dbReference type="EMBL" id="MEF7614891.1"/>
    </source>
</evidence>
<name>A0AAW9Q509_9BURK</name>
<keyword evidence="7" id="KW-1185">Reference proteome</keyword>
<dbReference type="Gene3D" id="1.20.120.530">
    <property type="entry name" value="GntR ligand-binding domain-like"/>
    <property type="match status" value="1"/>
</dbReference>
<dbReference type="SUPFAM" id="SSF46785">
    <property type="entry name" value="Winged helix' DNA-binding domain"/>
    <property type="match status" value="1"/>
</dbReference>
<dbReference type="AlphaFoldDB" id="A0AAW9Q509"/>
<evidence type="ECO:0000256" key="4">
    <source>
        <dbReference type="SAM" id="MobiDB-lite"/>
    </source>
</evidence>
<evidence type="ECO:0000259" key="5">
    <source>
        <dbReference type="PROSITE" id="PS50949"/>
    </source>
</evidence>
<feature type="compositionally biased region" description="Low complexity" evidence="4">
    <location>
        <begin position="9"/>
        <end position="25"/>
    </location>
</feature>